<feature type="region of interest" description="Disordered" evidence="3">
    <location>
        <begin position="411"/>
        <end position="441"/>
    </location>
</feature>
<dbReference type="InterPro" id="IPR003961">
    <property type="entry name" value="FN3_dom"/>
</dbReference>
<keyword evidence="6" id="KW-1185">Reference proteome</keyword>
<keyword evidence="4" id="KW-0472">Membrane</keyword>
<keyword evidence="1" id="KW-0326">Glycosidase</keyword>
<proteinExistence type="predicted"/>
<dbReference type="EMBL" id="JACHJW010000001">
    <property type="protein sequence ID" value="MBB4956858.1"/>
    <property type="molecule type" value="Genomic_DNA"/>
</dbReference>
<evidence type="ECO:0000313" key="5">
    <source>
        <dbReference type="EMBL" id="MBB4956858.1"/>
    </source>
</evidence>
<evidence type="ECO:0000256" key="3">
    <source>
        <dbReference type="SAM" id="MobiDB-lite"/>
    </source>
</evidence>
<name>A0A7W7SL90_9ACTN</name>
<comment type="caution">
    <text evidence="5">The sequence shown here is derived from an EMBL/GenBank/DDBJ whole genome shotgun (WGS) entry which is preliminary data.</text>
</comment>
<keyword evidence="2" id="KW-0624">Polysaccharide degradation</keyword>
<dbReference type="RefSeq" id="WP_184532538.1">
    <property type="nucleotide sequence ID" value="NZ_JACHJW010000001.1"/>
</dbReference>
<dbReference type="Proteomes" id="UP000578819">
    <property type="component" value="Unassembled WGS sequence"/>
</dbReference>
<dbReference type="Gene3D" id="2.60.40.10">
    <property type="entry name" value="Immunoglobulins"/>
    <property type="match status" value="1"/>
</dbReference>
<accession>A0A7W7SL90</accession>
<sequence length="528" mass="54978">MSSGLDDLLAQAHDLVAAGDLAGAQELLGDALSNADPRPGHASPDLAEAASLQARVLVTLGEPHSARGWAAFAYAAATRLYGPSDQRTVAAAATLAAVLHRVGNYARAARLYQDVIIELTATDGPESLRVLAAHADLATVEYAQGECEVARERMADAWEMHREVYGDAHLSGIKMLARLGAMQRDCGHFTEAHEHLALARELCRTGLPADHPLAIQVAALARAAANPDHVCAEPTPAATVPTPRVSPDDSTDWSTDEPRHYDGAGHDSPDRDTFAEPAVTTSTMRPGLAAEAGSVAGSRAVPEAEPPVEPTLPPGVPPLVGGDPAGVPPLVGDPTGDYPPSTRSNDGQRGSDGVYRVRNLPEVRRTTLPVTIPRPPQPPSRRRLSIVLAGLTVVVLGAAAVIAGFTLVDDAESEPTGPAASTPPPGPGPTDRAAAPPSGVALRDNRDNVLLTWIYPPGSEGPVIVSGSRAGQETRAFKELPAGSTSYTVPNLSRSNNYCFTITIVYSVDVVARSESVCTSRAAGSPTD</sequence>
<dbReference type="Pfam" id="PF13374">
    <property type="entry name" value="TPR_10"/>
    <property type="match status" value="1"/>
</dbReference>
<dbReference type="SUPFAM" id="SSF49265">
    <property type="entry name" value="Fibronectin type III"/>
    <property type="match status" value="1"/>
</dbReference>
<dbReference type="InterPro" id="IPR011990">
    <property type="entry name" value="TPR-like_helical_dom_sf"/>
</dbReference>
<evidence type="ECO:0000256" key="4">
    <source>
        <dbReference type="SAM" id="Phobius"/>
    </source>
</evidence>
<dbReference type="InterPro" id="IPR036116">
    <property type="entry name" value="FN3_sf"/>
</dbReference>
<dbReference type="AlphaFoldDB" id="A0A7W7SL90"/>
<feature type="region of interest" description="Disordered" evidence="3">
    <location>
        <begin position="231"/>
        <end position="274"/>
    </location>
</feature>
<keyword evidence="2" id="KW-0119">Carbohydrate metabolism</keyword>
<keyword evidence="1" id="KW-0378">Hydrolase</keyword>
<dbReference type="GO" id="GO:0000272">
    <property type="term" value="P:polysaccharide catabolic process"/>
    <property type="evidence" value="ECO:0007669"/>
    <property type="project" value="UniProtKB-KW"/>
</dbReference>
<evidence type="ECO:0000256" key="2">
    <source>
        <dbReference type="ARBA" id="ARBA00023326"/>
    </source>
</evidence>
<feature type="compositionally biased region" description="Pro residues" evidence="3">
    <location>
        <begin position="304"/>
        <end position="317"/>
    </location>
</feature>
<feature type="compositionally biased region" description="Low complexity" evidence="3">
    <location>
        <begin position="232"/>
        <end position="245"/>
    </location>
</feature>
<protein>
    <submittedName>
        <fullName evidence="5">Tetratricopeptide (TPR) repeat protein</fullName>
    </submittedName>
</protein>
<feature type="region of interest" description="Disordered" evidence="3">
    <location>
        <begin position="291"/>
        <end position="381"/>
    </location>
</feature>
<evidence type="ECO:0000313" key="6">
    <source>
        <dbReference type="Proteomes" id="UP000578819"/>
    </source>
</evidence>
<dbReference type="InterPro" id="IPR013783">
    <property type="entry name" value="Ig-like_fold"/>
</dbReference>
<keyword evidence="4" id="KW-1133">Transmembrane helix</keyword>
<dbReference type="SUPFAM" id="SSF48452">
    <property type="entry name" value="TPR-like"/>
    <property type="match status" value="2"/>
</dbReference>
<gene>
    <name evidence="5" type="ORF">FHR38_000591</name>
</gene>
<keyword evidence="4" id="KW-0812">Transmembrane</keyword>
<dbReference type="Gene3D" id="1.25.40.10">
    <property type="entry name" value="Tetratricopeptide repeat domain"/>
    <property type="match status" value="2"/>
</dbReference>
<dbReference type="CDD" id="cd00063">
    <property type="entry name" value="FN3"/>
    <property type="match status" value="1"/>
</dbReference>
<reference evidence="5 6" key="1">
    <citation type="submission" date="2020-08" db="EMBL/GenBank/DDBJ databases">
        <title>Sequencing the genomes of 1000 actinobacteria strains.</title>
        <authorList>
            <person name="Klenk H.-P."/>
        </authorList>
    </citation>
    <scope>NUCLEOTIDE SEQUENCE [LARGE SCALE GENOMIC DNA]</scope>
    <source>
        <strain evidence="5 6">DSM 45886</strain>
    </source>
</reference>
<evidence type="ECO:0000256" key="1">
    <source>
        <dbReference type="ARBA" id="ARBA00023295"/>
    </source>
</evidence>
<feature type="compositionally biased region" description="Basic and acidic residues" evidence="3">
    <location>
        <begin position="256"/>
        <end position="274"/>
    </location>
</feature>
<organism evidence="5 6">
    <name type="scientific">Micromonospora polyrhachis</name>
    <dbReference type="NCBI Taxonomy" id="1282883"/>
    <lineage>
        <taxon>Bacteria</taxon>
        <taxon>Bacillati</taxon>
        <taxon>Actinomycetota</taxon>
        <taxon>Actinomycetes</taxon>
        <taxon>Micromonosporales</taxon>
        <taxon>Micromonosporaceae</taxon>
        <taxon>Micromonospora</taxon>
    </lineage>
</organism>
<feature type="transmembrane region" description="Helical" evidence="4">
    <location>
        <begin position="384"/>
        <end position="408"/>
    </location>
</feature>
<dbReference type="GO" id="GO:0016798">
    <property type="term" value="F:hydrolase activity, acting on glycosyl bonds"/>
    <property type="evidence" value="ECO:0007669"/>
    <property type="project" value="UniProtKB-KW"/>
</dbReference>